<evidence type="ECO:0000313" key="2">
    <source>
        <dbReference type="EMBL" id="PKV91448.1"/>
    </source>
</evidence>
<dbReference type="Proteomes" id="UP000233750">
    <property type="component" value="Unassembled WGS sequence"/>
</dbReference>
<dbReference type="AlphaFoldDB" id="A0A2N3WC53"/>
<dbReference type="OrthoDB" id="3688895at2"/>
<protein>
    <recommendedName>
        <fullName evidence="5">Excreted virulence factor EspC (Type VII ESX diderm)</fullName>
    </recommendedName>
</protein>
<accession>A0A8E1W8S4</accession>
<evidence type="ECO:0000313" key="4">
    <source>
        <dbReference type="Proteomes" id="UP000550260"/>
    </source>
</evidence>
<dbReference type="Proteomes" id="UP000550260">
    <property type="component" value="Unassembled WGS sequence"/>
</dbReference>
<reference evidence="1 4" key="2">
    <citation type="submission" date="2020-08" db="EMBL/GenBank/DDBJ databases">
        <title>Amycolatopsis echigonensis JCM 21831.</title>
        <authorList>
            <person name="Tedsree N."/>
            <person name="Kuncharoen N."/>
            <person name="Likhitwitayawuid K."/>
            <person name="Tanasupawat S."/>
        </authorList>
    </citation>
    <scope>NUCLEOTIDE SEQUENCE [LARGE SCALE GENOMIC DNA]</scope>
    <source>
        <strain evidence="1 4">JCM 21831</strain>
    </source>
</reference>
<proteinExistence type="predicted"/>
<dbReference type="EMBL" id="PJMY01000003">
    <property type="protein sequence ID" value="PKV91448.1"/>
    <property type="molecule type" value="Genomic_DNA"/>
</dbReference>
<keyword evidence="3" id="KW-1185">Reference proteome</keyword>
<gene>
    <name evidence="2" type="ORF">ATK30_2222</name>
    <name evidence="1" type="ORF">H5411_42135</name>
</gene>
<dbReference type="EMBL" id="JACJHR010000117">
    <property type="protein sequence ID" value="MBB2505707.1"/>
    <property type="molecule type" value="Genomic_DNA"/>
</dbReference>
<evidence type="ECO:0008006" key="5">
    <source>
        <dbReference type="Google" id="ProtNLM"/>
    </source>
</evidence>
<accession>A0A2N3WC53</accession>
<sequence length="108" mass="11527">MTGHEVAPNALDRQVAALGRLGEQTGELVGSAGRLADRLPQLGTAPPALHLAQRLREAAGHAGLTGELGAADTELTGFHEALRAGIRRYQEHESGVREAFQRLERQAE</sequence>
<comment type="caution">
    <text evidence="2">The sequence shown here is derived from an EMBL/GenBank/DDBJ whole genome shotgun (WGS) entry which is preliminary data.</text>
</comment>
<name>A0A2N3WC53_9PSEU</name>
<evidence type="ECO:0000313" key="3">
    <source>
        <dbReference type="Proteomes" id="UP000233750"/>
    </source>
</evidence>
<reference evidence="2 3" key="1">
    <citation type="submission" date="2017-12" db="EMBL/GenBank/DDBJ databases">
        <title>Sequencing the genomes of 1000 Actinobacteria strains.</title>
        <authorList>
            <person name="Klenk H.-P."/>
        </authorList>
    </citation>
    <scope>NUCLEOTIDE SEQUENCE [LARGE SCALE GENOMIC DNA]</scope>
    <source>
        <strain evidence="2 3">DSM 45165</strain>
    </source>
</reference>
<dbReference type="RefSeq" id="WP_101435499.1">
    <property type="nucleotide sequence ID" value="NZ_JACJHR010000117.1"/>
</dbReference>
<organism evidence="2 3">
    <name type="scientific">Amycolatopsis echigonensis</name>
    <dbReference type="NCBI Taxonomy" id="2576905"/>
    <lineage>
        <taxon>Bacteria</taxon>
        <taxon>Bacillati</taxon>
        <taxon>Actinomycetota</taxon>
        <taxon>Actinomycetes</taxon>
        <taxon>Pseudonocardiales</taxon>
        <taxon>Pseudonocardiaceae</taxon>
        <taxon>Amycolatopsis</taxon>
    </lineage>
</organism>
<evidence type="ECO:0000313" key="1">
    <source>
        <dbReference type="EMBL" id="MBB2505707.1"/>
    </source>
</evidence>